<proteinExistence type="predicted"/>
<comment type="caution">
    <text evidence="1">The sequence shown here is derived from an EMBL/GenBank/DDBJ whole genome shotgun (WGS) entry which is preliminary data.</text>
</comment>
<keyword evidence="2" id="KW-1185">Reference proteome</keyword>
<accession>A0AAV4LFT0</accession>
<reference evidence="1" key="1">
    <citation type="journal article" date="2023" name="Int. J. Syst. Evol. Microbiol.">
        <title>Collibacillus ludicampi gen. nov., sp. nov., a new soil bacterium of the family Alicyclobacillaceae.</title>
        <authorList>
            <person name="Jojima T."/>
            <person name="Ioku Y."/>
            <person name="Fukuta Y."/>
            <person name="Shirasaka N."/>
            <person name="Matsumura Y."/>
            <person name="Mori M."/>
        </authorList>
    </citation>
    <scope>NUCLEOTIDE SEQUENCE</scope>
    <source>
        <strain evidence="1">TP075</strain>
    </source>
</reference>
<evidence type="ECO:0000313" key="2">
    <source>
        <dbReference type="Proteomes" id="UP001057291"/>
    </source>
</evidence>
<evidence type="ECO:0000313" key="1">
    <source>
        <dbReference type="EMBL" id="GIM46667.1"/>
    </source>
</evidence>
<protein>
    <submittedName>
        <fullName evidence="1">Uncharacterized protein</fullName>
    </submittedName>
</protein>
<organism evidence="1 2">
    <name type="scientific">Collibacillus ludicampi</name>
    <dbReference type="NCBI Taxonomy" id="2771369"/>
    <lineage>
        <taxon>Bacteria</taxon>
        <taxon>Bacillati</taxon>
        <taxon>Bacillota</taxon>
        <taxon>Bacilli</taxon>
        <taxon>Bacillales</taxon>
        <taxon>Alicyclobacillaceae</taxon>
        <taxon>Collibacillus</taxon>
    </lineage>
</organism>
<dbReference type="Proteomes" id="UP001057291">
    <property type="component" value="Unassembled WGS sequence"/>
</dbReference>
<dbReference type="AlphaFoldDB" id="A0AAV4LFT0"/>
<sequence length="79" mass="9444">MFSFNHVNRVEKLVCGIGRTLKELIVVFQEYTKGMIDYILHLLISIFYCQINFRQFWLSVSFYGLTSHDRTEKFTVINM</sequence>
<gene>
    <name evidence="1" type="ORF">DNHGIG_22160</name>
</gene>
<name>A0AAV4LFT0_9BACL</name>
<dbReference type="EMBL" id="BOQE01000001">
    <property type="protein sequence ID" value="GIM46667.1"/>
    <property type="molecule type" value="Genomic_DNA"/>
</dbReference>